<dbReference type="OMA" id="HHRWKWA"/>
<dbReference type="GO" id="GO:0043067">
    <property type="term" value="P:regulation of programmed cell death"/>
    <property type="evidence" value="ECO:0007669"/>
    <property type="project" value="EnsemblPlants"/>
</dbReference>
<dbReference type="InterPro" id="IPR001206">
    <property type="entry name" value="Diacylglycerol_kinase_cat_dom"/>
</dbReference>
<dbReference type="GO" id="GO:0006672">
    <property type="term" value="P:ceramide metabolic process"/>
    <property type="evidence" value="ECO:0000318"/>
    <property type="project" value="GO_Central"/>
</dbReference>
<dbReference type="EMBL" id="KK198763">
    <property type="protein sequence ID" value="KCW46251.1"/>
    <property type="molecule type" value="Genomic_DNA"/>
</dbReference>
<dbReference type="PANTHER" id="PTHR12358">
    <property type="entry name" value="SPHINGOSINE KINASE"/>
    <property type="match status" value="1"/>
</dbReference>
<organism evidence="2">
    <name type="scientific">Eucalyptus grandis</name>
    <name type="common">Flooded gum</name>
    <dbReference type="NCBI Taxonomy" id="71139"/>
    <lineage>
        <taxon>Eukaryota</taxon>
        <taxon>Viridiplantae</taxon>
        <taxon>Streptophyta</taxon>
        <taxon>Embryophyta</taxon>
        <taxon>Tracheophyta</taxon>
        <taxon>Spermatophyta</taxon>
        <taxon>Magnoliopsida</taxon>
        <taxon>eudicotyledons</taxon>
        <taxon>Gunneridae</taxon>
        <taxon>Pentapetalae</taxon>
        <taxon>rosids</taxon>
        <taxon>malvids</taxon>
        <taxon>Myrtales</taxon>
        <taxon>Myrtaceae</taxon>
        <taxon>Myrtoideae</taxon>
        <taxon>Eucalypteae</taxon>
        <taxon>Eucalyptus</taxon>
    </lineage>
</organism>
<dbReference type="Pfam" id="PF00781">
    <property type="entry name" value="DAGK_cat"/>
    <property type="match status" value="1"/>
</dbReference>
<sequence>MERNGDDSILAHEPIADSNGGIAGETTAVLSANLILDNVGEVALALDSDGLLSWRLLEPLRSDRSDCCGIKRSPLVATSIKLADVYAVEFVDHGLIPESNLSNPARCLLSEDSQIYHLVVHGVQTSKCHPCRCILDKYVFSHKDRQICQMWVNLINSRLDKEMQRPKNLLVFVHPKSGKENGRTTWENVSPIFSRAKVHTKVIVTERASHAYDVMLAATKEELSQYDGVVAVGGDGFFNEILNGFLSLWHKAPYPPAPADFVQSLGDYGDFSMHNTNERGDEGDSGTCYTGDGSQLLLPKEGFRFGIIPAGSTDAIVICTTGARDPITSALQIVMGKNVPLDITQIVRWRTTAESKVEPCVRYAASFAGYGFYGDVITESEKYRWMGPKRYDYAGTKVFLRHRSYEAEVAVLQVNSEETHPVEGGNQHRHFRAQRGLNKRQKVICRVNCEICTANPAVSSQSKPDSQWGEMGWLSFKGRYLSIGAAIIACRNGRAPDGLVADAHLADGFMHLILIKDCPRAFYLGHLLQLAKRDGDPLNFEFVEHHKETSAFTFRSSGNSSIWNLDGELFQAHQLSAQVFRGLINLFASGPPV</sequence>
<dbReference type="InterPro" id="IPR050187">
    <property type="entry name" value="Lipid_Phosphate_FormReg"/>
</dbReference>
<feature type="domain" description="DAGKc" evidence="1">
    <location>
        <begin position="164"/>
        <end position="350"/>
    </location>
</feature>
<reference evidence="2" key="1">
    <citation type="submission" date="2013-07" db="EMBL/GenBank/DDBJ databases">
        <title>The genome of Eucalyptus grandis.</title>
        <authorList>
            <person name="Schmutz J."/>
            <person name="Hayes R."/>
            <person name="Myburg A."/>
            <person name="Tuskan G."/>
            <person name="Grattapaglia D."/>
            <person name="Rokhsar D.S."/>
        </authorList>
    </citation>
    <scope>NUCLEOTIDE SEQUENCE</scope>
    <source>
        <tissue evidence="2">Leaf extractions</tissue>
    </source>
</reference>
<gene>
    <name evidence="2" type="ORF">EUGRSUZ_K00133</name>
</gene>
<protein>
    <recommendedName>
        <fullName evidence="1">DAGKc domain-containing protein</fullName>
    </recommendedName>
</protein>
<dbReference type="GO" id="GO:0009651">
    <property type="term" value="P:response to salt stress"/>
    <property type="evidence" value="ECO:0007669"/>
    <property type="project" value="EnsemblPlants"/>
</dbReference>
<dbReference type="eggNOG" id="KOG1115">
    <property type="taxonomic scope" value="Eukaryota"/>
</dbReference>
<dbReference type="Gene3D" id="2.60.200.40">
    <property type="match status" value="1"/>
</dbReference>
<evidence type="ECO:0000259" key="1">
    <source>
        <dbReference type="PROSITE" id="PS50146"/>
    </source>
</evidence>
<dbReference type="Gene3D" id="3.40.50.10330">
    <property type="entry name" value="Probable inorganic polyphosphate/atp-NAD kinase, domain 1"/>
    <property type="match status" value="1"/>
</dbReference>
<dbReference type="InterPro" id="IPR045363">
    <property type="entry name" value="CERK_C"/>
</dbReference>
<dbReference type="GO" id="GO:0016020">
    <property type="term" value="C:membrane"/>
    <property type="evidence" value="ECO:0007669"/>
    <property type="project" value="GOC"/>
</dbReference>
<name>A0A058ZY07_EUCGR</name>
<dbReference type="InterPro" id="IPR016064">
    <property type="entry name" value="NAD/diacylglycerol_kinase_sf"/>
</dbReference>
<evidence type="ECO:0000313" key="2">
    <source>
        <dbReference type="EMBL" id="KCW46251.1"/>
    </source>
</evidence>
<proteinExistence type="predicted"/>
<dbReference type="GO" id="GO:0001729">
    <property type="term" value="F:ceramide kinase activity"/>
    <property type="evidence" value="ECO:0000318"/>
    <property type="project" value="GO_Central"/>
</dbReference>
<dbReference type="Gramene" id="KCW46251">
    <property type="protein sequence ID" value="KCW46251"/>
    <property type="gene ID" value="EUGRSUZ_K00133"/>
</dbReference>
<dbReference type="GO" id="GO:0005509">
    <property type="term" value="F:calcium ion binding"/>
    <property type="evidence" value="ECO:0007669"/>
    <property type="project" value="EnsemblPlants"/>
</dbReference>
<dbReference type="PANTHER" id="PTHR12358:SF6">
    <property type="entry name" value="CERAMIDE KINASE"/>
    <property type="match status" value="1"/>
</dbReference>
<dbReference type="InParanoid" id="A0A058ZY07"/>
<dbReference type="STRING" id="71139.A0A058ZY07"/>
<dbReference type="FunCoup" id="A0A058ZY07">
    <property type="interactions" value="1905"/>
</dbReference>
<dbReference type="InterPro" id="IPR017438">
    <property type="entry name" value="ATP-NAD_kinase_N"/>
</dbReference>
<dbReference type="GO" id="GO:0009617">
    <property type="term" value="P:response to bacterium"/>
    <property type="evidence" value="ECO:0007669"/>
    <property type="project" value="EnsemblPlants"/>
</dbReference>
<accession>A0A058ZY07</accession>
<dbReference type="Pfam" id="PF19280">
    <property type="entry name" value="CERK_C"/>
    <property type="match status" value="1"/>
</dbReference>
<dbReference type="GO" id="GO:0012501">
    <property type="term" value="P:programmed cell death"/>
    <property type="evidence" value="ECO:0007669"/>
    <property type="project" value="EnsemblPlants"/>
</dbReference>
<dbReference type="PROSITE" id="PS50146">
    <property type="entry name" value="DAGK"/>
    <property type="match status" value="1"/>
</dbReference>
<dbReference type="AlphaFoldDB" id="A0A058ZY07"/>
<dbReference type="SUPFAM" id="SSF111331">
    <property type="entry name" value="NAD kinase/diacylglycerol kinase-like"/>
    <property type="match status" value="1"/>
</dbReference>